<feature type="region of interest" description="Disordered" evidence="3">
    <location>
        <begin position="61"/>
        <end position="111"/>
    </location>
</feature>
<dbReference type="Proteomes" id="UP000676409">
    <property type="component" value="Chromosome"/>
</dbReference>
<gene>
    <name evidence="4" type="ORF">KCG34_02545</name>
</gene>
<dbReference type="NCBIfam" id="NF003707">
    <property type="entry name" value="PRK05325.1-2"/>
    <property type="match status" value="1"/>
</dbReference>
<sequence length="435" mass="49622">MNVIDRRLNPKGKSLPNRQRFIRLAKETIKEAVVRSIRERALGDVESKEVVSIPMKRIAEPRLRHSSQGGDRDQVFPGNKEFVQGDTLPKPKSGQGGGGSKGSPDGEGEDDFRFTISSEEYLNILFEELELPDLAKTQLADSTAMKFARAGHSSSGSPTNLNLVRTMRNSLARRISLGRPRREDVEAVEREFAELEAKEERTKKEEARFAELTAIRERLAARSKRIAYIDPVDLRFNRFEARPLPTAQAVMFCLMDVSGSMTEDMKDLAKRFFLLLHMFLSRKYEHVEIVFIRHTSEAKEVDEDTFFHSRETGGTVVSTALAEMKRVVEDRFPLDQWNIYAAQASDGDNYASDSHTCLELLTGDILPICQYFAYVEVYDRRQAEIFHSSLNVSELWKDYQSVQEAHPNFAMKRVFSKADVFPVFHQLFAKNRKAA</sequence>
<dbReference type="RefSeq" id="WP_211938836.1">
    <property type="nucleotide sequence ID" value="NZ_CP073078.1"/>
</dbReference>
<evidence type="ECO:0000313" key="5">
    <source>
        <dbReference type="Proteomes" id="UP000676409"/>
    </source>
</evidence>
<keyword evidence="5" id="KW-1185">Reference proteome</keyword>
<reference evidence="4" key="1">
    <citation type="submission" date="2021-04" db="EMBL/GenBank/DDBJ databases">
        <title>The complete genome sequence of Caulobacter sp. S6.</title>
        <authorList>
            <person name="Tang Y."/>
            <person name="Ouyang W."/>
            <person name="Liu Q."/>
            <person name="Huang B."/>
            <person name="Guo Z."/>
            <person name="Lei P."/>
        </authorList>
    </citation>
    <scope>NUCLEOTIDE SEQUENCE</scope>
    <source>
        <strain evidence="4">S6</strain>
    </source>
</reference>
<dbReference type="KEGG" id="caul:KCG34_02545"/>
<dbReference type="Pfam" id="PF04285">
    <property type="entry name" value="DUF444"/>
    <property type="match status" value="1"/>
</dbReference>
<evidence type="ECO:0000256" key="3">
    <source>
        <dbReference type="SAM" id="MobiDB-lite"/>
    </source>
</evidence>
<name>A0A975IWW4_9CAUL</name>
<feature type="coiled-coil region" evidence="2">
    <location>
        <begin position="185"/>
        <end position="215"/>
    </location>
</feature>
<evidence type="ECO:0000313" key="4">
    <source>
        <dbReference type="EMBL" id="QUD88786.1"/>
    </source>
</evidence>
<evidence type="ECO:0000256" key="1">
    <source>
        <dbReference type="HAMAP-Rule" id="MF_01232"/>
    </source>
</evidence>
<dbReference type="EMBL" id="CP073078">
    <property type="protein sequence ID" value="QUD88786.1"/>
    <property type="molecule type" value="Genomic_DNA"/>
</dbReference>
<protein>
    <recommendedName>
        <fullName evidence="1">UPF0229 protein KCG34_02545</fullName>
    </recommendedName>
</protein>
<dbReference type="NCBIfam" id="NF003708">
    <property type="entry name" value="PRK05325.1-3"/>
    <property type="match status" value="1"/>
</dbReference>
<evidence type="ECO:0000256" key="2">
    <source>
        <dbReference type="SAM" id="Coils"/>
    </source>
</evidence>
<dbReference type="AlphaFoldDB" id="A0A975IWW4"/>
<dbReference type="InterPro" id="IPR006698">
    <property type="entry name" value="UPF0229"/>
</dbReference>
<dbReference type="PANTHER" id="PTHR30510">
    <property type="entry name" value="UPF0229 PROTEIN YEAH"/>
    <property type="match status" value="1"/>
</dbReference>
<keyword evidence="2" id="KW-0175">Coiled coil</keyword>
<accession>A0A975IWW4</accession>
<comment type="similarity">
    <text evidence="1">Belongs to the UPF0229 family.</text>
</comment>
<proteinExistence type="inferred from homology"/>
<dbReference type="PANTHER" id="PTHR30510:SF2">
    <property type="entry name" value="UPF0229 PROTEIN YEAH"/>
    <property type="match status" value="1"/>
</dbReference>
<organism evidence="4 5">
    <name type="scientific">Phenylobacterium montanum</name>
    <dbReference type="NCBI Taxonomy" id="2823693"/>
    <lineage>
        <taxon>Bacteria</taxon>
        <taxon>Pseudomonadati</taxon>
        <taxon>Pseudomonadota</taxon>
        <taxon>Alphaproteobacteria</taxon>
        <taxon>Caulobacterales</taxon>
        <taxon>Caulobacteraceae</taxon>
        <taxon>Phenylobacterium</taxon>
    </lineage>
</organism>
<dbReference type="HAMAP" id="MF_01232">
    <property type="entry name" value="UPF0229"/>
    <property type="match status" value="1"/>
</dbReference>